<dbReference type="AlphaFoldDB" id="A0AAD1K039"/>
<proteinExistence type="predicted"/>
<reference evidence="1 2" key="1">
    <citation type="submission" date="2020-12" db="EMBL/GenBank/DDBJ databases">
        <title>Complete genome sequence of lactococcus lactis subsp. cremoris strain EPSC and strain G3-2.</title>
        <authorList>
            <person name="Kita K."/>
            <person name="Ishikawa S."/>
        </authorList>
    </citation>
    <scope>NUCLEOTIDE SEQUENCE [LARGE SCALE GENOMIC DNA]</scope>
    <source>
        <strain evidence="1 2">EPSC</strain>
    </source>
</reference>
<sequence>MRVKTITCYTSAKVFDDKINDFLVYLERNNFDLINIDYQYHFCTFTALISYQDKN</sequence>
<evidence type="ECO:0000313" key="2">
    <source>
        <dbReference type="Proteomes" id="UP000595253"/>
    </source>
</evidence>
<evidence type="ECO:0000313" key="1">
    <source>
        <dbReference type="EMBL" id="BCO06841.1"/>
    </source>
</evidence>
<dbReference type="Proteomes" id="UP000595253">
    <property type="component" value="Chromosome"/>
</dbReference>
<protein>
    <submittedName>
        <fullName evidence="1">Uncharacterized protein</fullName>
    </submittedName>
</protein>
<gene>
    <name evidence="1" type="ORF">LLC_20810</name>
</gene>
<organism evidence="1 2">
    <name type="scientific">Lactococcus lactis subsp. cremoris</name>
    <name type="common">Streptococcus cremoris</name>
    <dbReference type="NCBI Taxonomy" id="1359"/>
    <lineage>
        <taxon>Bacteria</taxon>
        <taxon>Bacillati</taxon>
        <taxon>Bacillota</taxon>
        <taxon>Bacilli</taxon>
        <taxon>Lactobacillales</taxon>
        <taxon>Streptococcaceae</taxon>
        <taxon>Lactococcus</taxon>
    </lineage>
</organism>
<name>A0AAD1K039_LACLC</name>
<dbReference type="EMBL" id="AP024222">
    <property type="protein sequence ID" value="BCO06841.1"/>
    <property type="molecule type" value="Genomic_DNA"/>
</dbReference>
<accession>A0AAD1K039</accession>